<dbReference type="GO" id="GO:0005737">
    <property type="term" value="C:cytoplasm"/>
    <property type="evidence" value="ECO:0007669"/>
    <property type="project" value="UniProtKB-SubCell"/>
</dbReference>
<dbReference type="GO" id="GO:0003677">
    <property type="term" value="F:DNA binding"/>
    <property type="evidence" value="ECO:0007669"/>
    <property type="project" value="UniProtKB-KW"/>
</dbReference>
<dbReference type="PROSITE" id="PS50995">
    <property type="entry name" value="HTH_MARR_2"/>
    <property type="match status" value="1"/>
</dbReference>
<feature type="domain" description="HTH marR-type" evidence="6">
    <location>
        <begin position="1"/>
        <end position="130"/>
    </location>
</feature>
<dbReference type="GO" id="GO:0003700">
    <property type="term" value="F:DNA-binding transcription factor activity"/>
    <property type="evidence" value="ECO:0007669"/>
    <property type="project" value="InterPro"/>
</dbReference>
<keyword evidence="3" id="KW-0805">Transcription regulation</keyword>
<dbReference type="GO" id="GO:0006950">
    <property type="term" value="P:response to stress"/>
    <property type="evidence" value="ECO:0007669"/>
    <property type="project" value="TreeGrafter"/>
</dbReference>
<gene>
    <name evidence="7" type="ORF">SAMN06295879_0094</name>
</gene>
<dbReference type="SMART" id="SM00347">
    <property type="entry name" value="HTH_MARR"/>
    <property type="match status" value="1"/>
</dbReference>
<dbReference type="Proteomes" id="UP000189735">
    <property type="component" value="Unassembled WGS sequence"/>
</dbReference>
<name>A0A1T4WRW7_9MICO</name>
<dbReference type="EMBL" id="FUYG01000001">
    <property type="protein sequence ID" value="SKA79598.1"/>
    <property type="molecule type" value="Genomic_DNA"/>
</dbReference>
<keyword evidence="4 7" id="KW-0238">DNA-binding</keyword>
<evidence type="ECO:0000256" key="5">
    <source>
        <dbReference type="ARBA" id="ARBA00023163"/>
    </source>
</evidence>
<evidence type="ECO:0000256" key="3">
    <source>
        <dbReference type="ARBA" id="ARBA00023015"/>
    </source>
</evidence>
<dbReference type="InterPro" id="IPR036388">
    <property type="entry name" value="WH-like_DNA-bd_sf"/>
</dbReference>
<dbReference type="Gene3D" id="1.10.10.10">
    <property type="entry name" value="Winged helix-like DNA-binding domain superfamily/Winged helix DNA-binding domain"/>
    <property type="match status" value="1"/>
</dbReference>
<proteinExistence type="predicted"/>
<reference evidence="8" key="1">
    <citation type="submission" date="2017-02" db="EMBL/GenBank/DDBJ databases">
        <authorList>
            <person name="Varghese N."/>
            <person name="Submissions S."/>
        </authorList>
    </citation>
    <scope>NUCLEOTIDE SEQUENCE [LARGE SCALE GENOMIC DNA]</scope>
    <source>
        <strain evidence="8">VKM Ac-2052</strain>
    </source>
</reference>
<dbReference type="SUPFAM" id="SSF46785">
    <property type="entry name" value="Winged helix' DNA-binding domain"/>
    <property type="match status" value="1"/>
</dbReference>
<protein>
    <submittedName>
        <fullName evidence="7">DNA-binding transcriptional regulator, MarR family</fullName>
    </submittedName>
</protein>
<keyword evidence="2" id="KW-0963">Cytoplasm</keyword>
<dbReference type="InterPro" id="IPR036390">
    <property type="entry name" value="WH_DNA-bd_sf"/>
</dbReference>
<dbReference type="PANTHER" id="PTHR33164:SF5">
    <property type="entry name" value="ORGANIC HYDROPEROXIDE RESISTANCE TRANSCRIPTIONAL REGULATOR"/>
    <property type="match status" value="1"/>
</dbReference>
<comment type="subcellular location">
    <subcellularLocation>
        <location evidence="1">Cytoplasm</location>
    </subcellularLocation>
</comment>
<dbReference type="InterPro" id="IPR039422">
    <property type="entry name" value="MarR/SlyA-like"/>
</dbReference>
<dbReference type="AlphaFoldDB" id="A0A1T4WRW7"/>
<accession>A0A1T4WRW7</accession>
<dbReference type="Pfam" id="PF22381">
    <property type="entry name" value="Staph_reg_Sar_Rot"/>
    <property type="match status" value="1"/>
</dbReference>
<evidence type="ECO:0000256" key="4">
    <source>
        <dbReference type="ARBA" id="ARBA00023125"/>
    </source>
</evidence>
<evidence type="ECO:0000313" key="7">
    <source>
        <dbReference type="EMBL" id="SKA79598.1"/>
    </source>
</evidence>
<dbReference type="InterPro" id="IPR055166">
    <property type="entry name" value="Transc_reg_Sar_Rot_HTH"/>
</dbReference>
<dbReference type="PANTHER" id="PTHR33164">
    <property type="entry name" value="TRANSCRIPTIONAL REGULATOR, MARR FAMILY"/>
    <property type="match status" value="1"/>
</dbReference>
<organism evidence="7 8">
    <name type="scientific">Agreia bicolorata</name>
    <dbReference type="NCBI Taxonomy" id="110935"/>
    <lineage>
        <taxon>Bacteria</taxon>
        <taxon>Bacillati</taxon>
        <taxon>Actinomycetota</taxon>
        <taxon>Actinomycetes</taxon>
        <taxon>Micrococcales</taxon>
        <taxon>Microbacteriaceae</taxon>
        <taxon>Agreia</taxon>
    </lineage>
</organism>
<evidence type="ECO:0000256" key="2">
    <source>
        <dbReference type="ARBA" id="ARBA00022490"/>
    </source>
</evidence>
<dbReference type="InterPro" id="IPR000835">
    <property type="entry name" value="HTH_MarR-typ"/>
</dbReference>
<evidence type="ECO:0000259" key="6">
    <source>
        <dbReference type="PROSITE" id="PS50995"/>
    </source>
</evidence>
<evidence type="ECO:0000256" key="1">
    <source>
        <dbReference type="ARBA" id="ARBA00004496"/>
    </source>
</evidence>
<evidence type="ECO:0000313" key="8">
    <source>
        <dbReference type="Proteomes" id="UP000189735"/>
    </source>
</evidence>
<keyword evidence="5" id="KW-0804">Transcription</keyword>
<sequence length="142" mass="15264">MPCFALYAASRAVTQAYRAVLSEENLTYPQFLVIVVLASQGESSVGTLASNLLLDSGTLSPMLQRLETRGLLTRERRVGNERTVIVSLTPEGELMHERVASAAQCIGPGYGFTNADELRDLLGQLHRITTGMAGLTASVSSH</sequence>